<comment type="caution">
    <text evidence="1">The sequence shown here is derived from an EMBL/GenBank/DDBJ whole genome shotgun (WGS) entry which is preliminary data.</text>
</comment>
<gene>
    <name evidence="1" type="ORF">NUW58_g3712</name>
</gene>
<accession>A0ACC1P9N7</accession>
<dbReference type="Proteomes" id="UP001143856">
    <property type="component" value="Unassembled WGS sequence"/>
</dbReference>
<organism evidence="1 2">
    <name type="scientific">Xylaria curta</name>
    <dbReference type="NCBI Taxonomy" id="42375"/>
    <lineage>
        <taxon>Eukaryota</taxon>
        <taxon>Fungi</taxon>
        <taxon>Dikarya</taxon>
        <taxon>Ascomycota</taxon>
        <taxon>Pezizomycotina</taxon>
        <taxon>Sordariomycetes</taxon>
        <taxon>Xylariomycetidae</taxon>
        <taxon>Xylariales</taxon>
        <taxon>Xylariaceae</taxon>
        <taxon>Xylaria</taxon>
    </lineage>
</organism>
<evidence type="ECO:0000313" key="2">
    <source>
        <dbReference type="Proteomes" id="UP001143856"/>
    </source>
</evidence>
<evidence type="ECO:0000313" key="1">
    <source>
        <dbReference type="EMBL" id="KAJ2988954.1"/>
    </source>
</evidence>
<sequence>MSPTTDHQQQTSHARPHSTTLDHATILGLIQSTFNSTADVPSPAWPPKCSRASAGLQVPSPPPTAAVMDLVTPHPKRPRIGRDDAASYSGSRSSGGSTRAIGIVDDETPRG</sequence>
<reference evidence="1" key="1">
    <citation type="submission" date="2022-10" db="EMBL/GenBank/DDBJ databases">
        <title>Genome Sequence of Xylaria curta.</title>
        <authorList>
            <person name="Buettner E."/>
        </authorList>
    </citation>
    <scope>NUCLEOTIDE SEQUENCE</scope>
    <source>
        <strain evidence="1">Babe10</strain>
    </source>
</reference>
<protein>
    <submittedName>
        <fullName evidence="1">Uncharacterized protein</fullName>
    </submittedName>
</protein>
<proteinExistence type="predicted"/>
<dbReference type="EMBL" id="JAPDGR010000586">
    <property type="protein sequence ID" value="KAJ2988954.1"/>
    <property type="molecule type" value="Genomic_DNA"/>
</dbReference>
<name>A0ACC1P9N7_9PEZI</name>
<keyword evidence="2" id="KW-1185">Reference proteome</keyword>